<dbReference type="RefSeq" id="WP_189385019.1">
    <property type="nucleotide sequence ID" value="NZ_BAABFY010000014.1"/>
</dbReference>
<dbReference type="GO" id="GO:0016787">
    <property type="term" value="F:hydrolase activity"/>
    <property type="evidence" value="ECO:0007669"/>
    <property type="project" value="UniProtKB-KW"/>
</dbReference>
<evidence type="ECO:0000313" key="6">
    <source>
        <dbReference type="Proteomes" id="UP000608345"/>
    </source>
</evidence>
<dbReference type="InterPro" id="IPR029000">
    <property type="entry name" value="Cyclophilin-like_dom_sf"/>
</dbReference>
<dbReference type="Proteomes" id="UP000608345">
    <property type="component" value="Unassembled WGS sequence"/>
</dbReference>
<dbReference type="PANTHER" id="PTHR43309">
    <property type="entry name" value="5-OXOPROLINASE SUBUNIT C"/>
    <property type="match status" value="1"/>
</dbReference>
<evidence type="ECO:0000256" key="2">
    <source>
        <dbReference type="ARBA" id="ARBA00022801"/>
    </source>
</evidence>
<proteinExistence type="predicted"/>
<evidence type="ECO:0000256" key="3">
    <source>
        <dbReference type="ARBA" id="ARBA00022840"/>
    </source>
</evidence>
<sequence length="334" mass="36923">MSIQVISPGLLSTFQDEGRHRFQSLGVPVGGAMNPSNLRLANLLVGNPPSEPVLEITLTGPGLLFEEDTCIALSGAPIHAFADDVPIPANRPFLIQAGQTLHFRQGQFPPMTRCCLAVHGGFELPAVMGSCSTDLKNRLGGQHGRALQKQDHIPVRKPLDSRHRQILQDFFNQLEIYLPANLGLQKKNSIRVIKGHHWNHFTQESHERFLGTPFRITPQSERMGYRLQGSALALHSPSQILSEPTAFGTIQVPPDGNPIILMADRQTTGGYPKIANVISADLPVLAQLLPGEHISFSLTELEKAQALMLDREEKFMTLQNRLAMIALRLSEYYL</sequence>
<gene>
    <name evidence="5" type="ORF">GCM10011450_16510</name>
</gene>
<keyword evidence="2" id="KW-0378">Hydrolase</keyword>
<dbReference type="Gene3D" id="2.40.100.10">
    <property type="entry name" value="Cyclophilin-like"/>
    <property type="match status" value="1"/>
</dbReference>
<comment type="caution">
    <text evidence="5">The sequence shown here is derived from an EMBL/GenBank/DDBJ whole genome shotgun (WGS) entry which is preliminary data.</text>
</comment>
<feature type="domain" description="Carboxyltransferase" evidence="4">
    <location>
        <begin position="24"/>
        <end position="314"/>
    </location>
</feature>
<evidence type="ECO:0000256" key="1">
    <source>
        <dbReference type="ARBA" id="ARBA00022741"/>
    </source>
</evidence>
<dbReference type="PANTHER" id="PTHR43309:SF5">
    <property type="entry name" value="5-OXOPROLINASE SUBUNIT C"/>
    <property type="match status" value="1"/>
</dbReference>
<dbReference type="SMART" id="SM00797">
    <property type="entry name" value="AHS2"/>
    <property type="match status" value="1"/>
</dbReference>
<keyword evidence="3" id="KW-0067">ATP-binding</keyword>
<dbReference type="GO" id="GO:0005524">
    <property type="term" value="F:ATP binding"/>
    <property type="evidence" value="ECO:0007669"/>
    <property type="project" value="UniProtKB-KW"/>
</dbReference>
<dbReference type="NCBIfam" id="TIGR00724">
    <property type="entry name" value="urea_amlyse_rel"/>
    <property type="match status" value="1"/>
</dbReference>
<dbReference type="InterPro" id="IPR003778">
    <property type="entry name" value="CT_A_B"/>
</dbReference>
<dbReference type="Pfam" id="PF02626">
    <property type="entry name" value="CT_A_B"/>
    <property type="match status" value="1"/>
</dbReference>
<dbReference type="SUPFAM" id="SSF50891">
    <property type="entry name" value="Cyclophilin-like"/>
    <property type="match status" value="1"/>
</dbReference>
<reference evidence="5" key="1">
    <citation type="journal article" date="2014" name="Int. J. Syst. Evol. Microbiol.">
        <title>Complete genome sequence of Corynebacterium casei LMG S-19264T (=DSM 44701T), isolated from a smear-ripened cheese.</title>
        <authorList>
            <consortium name="US DOE Joint Genome Institute (JGI-PGF)"/>
            <person name="Walter F."/>
            <person name="Albersmeier A."/>
            <person name="Kalinowski J."/>
            <person name="Ruckert C."/>
        </authorList>
    </citation>
    <scope>NUCLEOTIDE SEQUENCE</scope>
    <source>
        <strain evidence="5">KCTC 23732</strain>
    </source>
</reference>
<keyword evidence="6" id="KW-1185">Reference proteome</keyword>
<dbReference type="InterPro" id="IPR052708">
    <property type="entry name" value="PxpC"/>
</dbReference>
<keyword evidence="1" id="KW-0547">Nucleotide-binding</keyword>
<organism evidence="5 6">
    <name type="scientific">Advenella faeciporci</name>
    <dbReference type="NCBI Taxonomy" id="797535"/>
    <lineage>
        <taxon>Bacteria</taxon>
        <taxon>Pseudomonadati</taxon>
        <taxon>Pseudomonadota</taxon>
        <taxon>Betaproteobacteria</taxon>
        <taxon>Burkholderiales</taxon>
        <taxon>Alcaligenaceae</taxon>
    </lineage>
</organism>
<evidence type="ECO:0000259" key="4">
    <source>
        <dbReference type="SMART" id="SM00797"/>
    </source>
</evidence>
<evidence type="ECO:0000313" key="5">
    <source>
        <dbReference type="EMBL" id="GGW87272.1"/>
    </source>
</evidence>
<reference evidence="5" key="2">
    <citation type="submission" date="2020-09" db="EMBL/GenBank/DDBJ databases">
        <authorList>
            <person name="Sun Q."/>
            <person name="Kim S."/>
        </authorList>
    </citation>
    <scope>NUCLEOTIDE SEQUENCE</scope>
    <source>
        <strain evidence="5">KCTC 23732</strain>
    </source>
</reference>
<dbReference type="EMBL" id="BMYS01000010">
    <property type="protein sequence ID" value="GGW87272.1"/>
    <property type="molecule type" value="Genomic_DNA"/>
</dbReference>
<name>A0A918JL87_9BURK</name>
<protein>
    <submittedName>
        <fullName evidence="5">Carboxylase</fullName>
    </submittedName>
</protein>
<dbReference type="AlphaFoldDB" id="A0A918JL87"/>
<accession>A0A918JL87</accession>